<evidence type="ECO:0000313" key="2">
    <source>
        <dbReference type="EMBL" id="TXJ36785.1"/>
    </source>
</evidence>
<gene>
    <name evidence="2" type="primary">cas5b</name>
    <name evidence="3" type="ORF">EPJ74_11390</name>
    <name evidence="2" type="ORF">EPJ81_10640</name>
</gene>
<evidence type="ECO:0000256" key="1">
    <source>
        <dbReference type="ARBA" id="ARBA00023118"/>
    </source>
</evidence>
<protein>
    <submittedName>
        <fullName evidence="2">Type I-B CRISPR-associated protein Cas5</fullName>
    </submittedName>
</protein>
<dbReference type="InterPro" id="IPR013422">
    <property type="entry name" value="CRISPR-assoc_prot_Cas5_N"/>
</dbReference>
<dbReference type="EMBL" id="SAYK01000010">
    <property type="protein sequence ID" value="TXJ59111.1"/>
    <property type="molecule type" value="Genomic_DNA"/>
</dbReference>
<sequence>MNIMLNKAIKIECYQNMANYKKPSSIQVQESFKLPPYSTVIGMIHKVCDFKEYKPMQISVQGNSKSSLTDMYTRYFFGIKYDPTRHLLWAKNGDSFDGITRGLGYAELIVDVDLIIHVIPEDENLFDIILDKLKKPSIYPALGRHEDILRIDKIDIVELEDTKEIELNNDAYIPIDILNKSRNRGNTAGTIYNLNKVFSINEKTNMRYWKEKVKVKYIKSGEEFRFREFIKKEKNSDLGLFLA</sequence>
<evidence type="ECO:0000313" key="3">
    <source>
        <dbReference type="EMBL" id="TXJ59111.1"/>
    </source>
</evidence>
<keyword evidence="1" id="KW-0051">Antiviral defense</keyword>
<dbReference type="InterPro" id="IPR021124">
    <property type="entry name" value="CRISPR-assoc_prot_Cas5"/>
</dbReference>
<dbReference type="EMBL" id="SAYD01000021">
    <property type="protein sequence ID" value="TXJ36785.1"/>
    <property type="molecule type" value="Genomic_DNA"/>
</dbReference>
<dbReference type="Proteomes" id="UP000325002">
    <property type="component" value="Unassembled WGS sequence"/>
</dbReference>
<dbReference type="GO" id="GO:0043571">
    <property type="term" value="P:maintenance of CRISPR repeat elements"/>
    <property type="evidence" value="ECO:0007669"/>
    <property type="project" value="InterPro"/>
</dbReference>
<evidence type="ECO:0000313" key="4">
    <source>
        <dbReference type="Proteomes" id="UP000322188"/>
    </source>
</evidence>
<reference evidence="2" key="2">
    <citation type="submission" date="2019-01" db="EMBL/GenBank/DDBJ databases">
        <authorList>
            <person name="Thorell K."/>
        </authorList>
    </citation>
    <scope>NUCLEOTIDE SEQUENCE</scope>
    <source>
        <strain evidence="3">PC2022III</strain>
        <strain evidence="2">PC3997IV</strain>
    </source>
</reference>
<organism evidence="2 5">
    <name type="scientific">Brachyspira aalborgi</name>
    <dbReference type="NCBI Taxonomy" id="29522"/>
    <lineage>
        <taxon>Bacteria</taxon>
        <taxon>Pseudomonadati</taxon>
        <taxon>Spirochaetota</taxon>
        <taxon>Spirochaetia</taxon>
        <taxon>Brachyspirales</taxon>
        <taxon>Brachyspiraceae</taxon>
        <taxon>Brachyspira</taxon>
    </lineage>
</organism>
<dbReference type="NCBIfam" id="TIGR01895">
    <property type="entry name" value="cas_Cas5t"/>
    <property type="match status" value="1"/>
</dbReference>
<comment type="caution">
    <text evidence="2">The sequence shown here is derived from an EMBL/GenBank/DDBJ whole genome shotgun (WGS) entry which is preliminary data.</text>
</comment>
<reference evidence="4 5" key="1">
    <citation type="journal article" date="1992" name="Lakartidningen">
        <title>[Penicillin V and not amoxicillin is the first choice preparation in acute otitis].</title>
        <authorList>
            <person name="Kamme C."/>
            <person name="Lundgren K."/>
            <person name="Prellner K."/>
        </authorList>
    </citation>
    <scope>NUCLEOTIDE SEQUENCE [LARGE SCALE GENOMIC DNA]</scope>
    <source>
        <strain evidence="3 4">PC2022III</strain>
        <strain evidence="2 5">PC3997IV</strain>
    </source>
</reference>
<name>A0A5C8EGA3_9SPIR</name>
<dbReference type="NCBIfam" id="TIGR02593">
    <property type="entry name" value="CRISPR_cas5"/>
    <property type="match status" value="1"/>
</dbReference>
<proteinExistence type="predicted"/>
<dbReference type="Pfam" id="PF09704">
    <property type="entry name" value="Cas_Cas5d"/>
    <property type="match status" value="1"/>
</dbReference>
<dbReference type="GO" id="GO:0051607">
    <property type="term" value="P:defense response to virus"/>
    <property type="evidence" value="ECO:0007669"/>
    <property type="project" value="UniProtKB-KW"/>
</dbReference>
<evidence type="ECO:0000313" key="5">
    <source>
        <dbReference type="Proteomes" id="UP000325002"/>
    </source>
</evidence>
<dbReference type="Proteomes" id="UP000322188">
    <property type="component" value="Unassembled WGS sequence"/>
</dbReference>
<dbReference type="AlphaFoldDB" id="A0A5C8EGA3"/>
<dbReference type="InterPro" id="IPR013337">
    <property type="entry name" value="CRISPR-assoc_prot_Cas5_Tneap"/>
</dbReference>
<accession>A0A5C8EGA3</accession>